<dbReference type="EMBL" id="JBDJPC010000004">
    <property type="protein sequence ID" value="KAL1505603.1"/>
    <property type="molecule type" value="Genomic_DNA"/>
</dbReference>
<organism evidence="6 7">
    <name type="scientific">Hypothenemus hampei</name>
    <name type="common">Coffee berry borer</name>
    <dbReference type="NCBI Taxonomy" id="57062"/>
    <lineage>
        <taxon>Eukaryota</taxon>
        <taxon>Metazoa</taxon>
        <taxon>Ecdysozoa</taxon>
        <taxon>Arthropoda</taxon>
        <taxon>Hexapoda</taxon>
        <taxon>Insecta</taxon>
        <taxon>Pterygota</taxon>
        <taxon>Neoptera</taxon>
        <taxon>Endopterygota</taxon>
        <taxon>Coleoptera</taxon>
        <taxon>Polyphaga</taxon>
        <taxon>Cucujiformia</taxon>
        <taxon>Curculionidae</taxon>
        <taxon>Scolytinae</taxon>
        <taxon>Hypothenemus</taxon>
    </lineage>
</organism>
<proteinExistence type="inferred from homology"/>
<keyword evidence="7" id="KW-1185">Reference proteome</keyword>
<gene>
    <name evidence="6" type="ORF">ABEB36_005131</name>
</gene>
<comment type="caution">
    <text evidence="6">The sequence shown here is derived from an EMBL/GenBank/DDBJ whole genome shotgun (WGS) entry which is preliminary data.</text>
</comment>
<evidence type="ECO:0000256" key="3">
    <source>
        <dbReference type="ARBA" id="ARBA00023054"/>
    </source>
</evidence>
<dbReference type="InterPro" id="IPR026757">
    <property type="entry name" value="ENTR1"/>
</dbReference>
<feature type="region of interest" description="Disordered" evidence="5">
    <location>
        <begin position="1"/>
        <end position="37"/>
    </location>
</feature>
<reference evidence="6 7" key="1">
    <citation type="submission" date="2024-05" db="EMBL/GenBank/DDBJ databases">
        <title>Genetic variation in Jamaican populations of the coffee berry borer (Hypothenemus hampei).</title>
        <authorList>
            <person name="Errbii M."/>
            <person name="Myrie A."/>
        </authorList>
    </citation>
    <scope>NUCLEOTIDE SEQUENCE [LARGE SCALE GENOMIC DNA]</scope>
    <source>
        <strain evidence="6">JA-Hopewell-2020-01-JO</strain>
        <tissue evidence="6">Whole body</tissue>
    </source>
</reference>
<keyword evidence="3 4" id="KW-0175">Coiled coil</keyword>
<evidence type="ECO:0000256" key="4">
    <source>
        <dbReference type="SAM" id="Coils"/>
    </source>
</evidence>
<accession>A0ABD1EXI2</accession>
<evidence type="ECO:0000256" key="5">
    <source>
        <dbReference type="SAM" id="MobiDB-lite"/>
    </source>
</evidence>
<evidence type="ECO:0000313" key="7">
    <source>
        <dbReference type="Proteomes" id="UP001566132"/>
    </source>
</evidence>
<dbReference type="PANTHER" id="PTHR31259">
    <property type="entry name" value="ENDOSOME-ASSOCIATED TRAFFICKING REGULATOR 1"/>
    <property type="match status" value="1"/>
</dbReference>
<comment type="similarity">
    <text evidence="1">Belongs to the ENTR1 family.</text>
</comment>
<sequence length="379" mass="41949">MSKGFPQNNDESGDSDTEESDRPPGLGLKLDLGDNGVYNVDANRLGLQAASSATSVGQECSGMNPKREDNPFSFKHFLRDNPSLNKNYQSLGAKPKIYRENPNRPNRTPESPPRSSQRNIGDFSSVLPDFVQDHLVIEQCFLDHNHTQEVHRSNGSNNLRDESNLGLIPLDLPGLSTENSFPLDLPLAANVANIRQPLSTPTVEVGNSKSLPDFLTDGPVRSSKCCSTSPCTVNASENTRESGYCRKCIQLENQLTVARNRLFQTEQKIEENRKQDILNNRVIESLENEIESLKSQLQRLQAQNDALIANRKSTQNAGDVPLEQKLAHELRSAATQAEQSLKSLLSGVANLRMVASTLENMHGIEEESSNKYDDNRPAQ</sequence>
<dbReference type="AlphaFoldDB" id="A0ABD1EXI2"/>
<feature type="compositionally biased region" description="Low complexity" evidence="5">
    <location>
        <begin position="25"/>
        <end position="36"/>
    </location>
</feature>
<feature type="coiled-coil region" evidence="4">
    <location>
        <begin position="248"/>
        <end position="317"/>
    </location>
</feature>
<protein>
    <recommendedName>
        <fullName evidence="2">Endosome-associated-trafficking regulator 1</fullName>
    </recommendedName>
</protein>
<evidence type="ECO:0000256" key="2">
    <source>
        <dbReference type="ARBA" id="ARBA00016007"/>
    </source>
</evidence>
<dbReference type="Proteomes" id="UP001566132">
    <property type="component" value="Unassembled WGS sequence"/>
</dbReference>
<dbReference type="PANTHER" id="PTHR31259:SF3">
    <property type="entry name" value="ENDOSOME-ASSOCIATED-TRAFFICKING REGULATOR 1"/>
    <property type="match status" value="1"/>
</dbReference>
<feature type="region of interest" description="Disordered" evidence="5">
    <location>
        <begin position="54"/>
        <end position="122"/>
    </location>
</feature>
<feature type="compositionally biased region" description="Polar residues" evidence="5">
    <location>
        <begin position="103"/>
        <end position="119"/>
    </location>
</feature>
<evidence type="ECO:0000313" key="6">
    <source>
        <dbReference type="EMBL" id="KAL1505603.1"/>
    </source>
</evidence>
<name>A0ABD1EXI2_HYPHA</name>
<evidence type="ECO:0000256" key="1">
    <source>
        <dbReference type="ARBA" id="ARBA00007791"/>
    </source>
</evidence>